<dbReference type="EMBL" id="JZRB01000003">
    <property type="protein sequence ID" value="KJV36969.1"/>
    <property type="molecule type" value="Genomic_DNA"/>
</dbReference>
<evidence type="ECO:0000313" key="2">
    <source>
        <dbReference type="Proteomes" id="UP000033651"/>
    </source>
</evidence>
<gene>
    <name evidence="1" type="ORF">VI08_01890</name>
</gene>
<dbReference type="Proteomes" id="UP000033651">
    <property type="component" value="Unassembled WGS sequence"/>
</dbReference>
<evidence type="ECO:0000313" key="1">
    <source>
        <dbReference type="EMBL" id="KJV36969.1"/>
    </source>
</evidence>
<dbReference type="RefSeq" id="WP_045827842.1">
    <property type="nucleotide sequence ID" value="NZ_JZRB01000003.1"/>
</dbReference>
<dbReference type="AlphaFoldDB" id="A0A0F3L3N4"/>
<reference evidence="1 2" key="1">
    <citation type="submission" date="2015-03" db="EMBL/GenBank/DDBJ databases">
        <title>Draft genome sequence of Luteibacter yeojuensis strain SU11.</title>
        <authorList>
            <person name="Sulaiman J."/>
            <person name="Priya K."/>
            <person name="Chan K.-G."/>
        </authorList>
    </citation>
    <scope>NUCLEOTIDE SEQUENCE [LARGE SCALE GENOMIC DNA]</scope>
    <source>
        <strain evidence="1 2">SU11</strain>
    </source>
</reference>
<dbReference type="OrthoDB" id="9966198at2"/>
<dbReference type="PATRIC" id="fig|345309.4.peg.2246"/>
<comment type="caution">
    <text evidence="1">The sequence shown here is derived from an EMBL/GenBank/DDBJ whole genome shotgun (WGS) entry which is preliminary data.</text>
</comment>
<name>A0A0F3L3N4_9GAMM</name>
<sequence length="116" mass="12393">MTLCPDPELAARLLRGWCPAGTAIRIEGSERAGRAVNLRVDLVGVPAAMPIGIQVSDLLGRELDRTGAVRLRARETVSQLIAHLALRLHGDGAALRVAPQAASMTAHLYRVRRSGP</sequence>
<organism evidence="1 2">
    <name type="scientific">Luteibacter yeojuensis</name>
    <dbReference type="NCBI Taxonomy" id="345309"/>
    <lineage>
        <taxon>Bacteria</taxon>
        <taxon>Pseudomonadati</taxon>
        <taxon>Pseudomonadota</taxon>
        <taxon>Gammaproteobacteria</taxon>
        <taxon>Lysobacterales</taxon>
        <taxon>Rhodanobacteraceae</taxon>
        <taxon>Luteibacter</taxon>
    </lineage>
</organism>
<keyword evidence="2" id="KW-1185">Reference proteome</keyword>
<proteinExistence type="predicted"/>
<protein>
    <submittedName>
        <fullName evidence="1">Uncharacterized protein</fullName>
    </submittedName>
</protein>
<accession>A0A0F3L3N4</accession>